<protein>
    <submittedName>
        <fullName evidence="2">Uncharacterized protein</fullName>
    </submittedName>
</protein>
<evidence type="ECO:0000313" key="3">
    <source>
        <dbReference type="Proteomes" id="UP000284676"/>
    </source>
</evidence>
<dbReference type="PANTHER" id="PTHR42928:SF5">
    <property type="entry name" value="BLR1237 PROTEIN"/>
    <property type="match status" value="1"/>
</dbReference>
<gene>
    <name evidence="2" type="ORF">DW663_12805</name>
</gene>
<dbReference type="Gene3D" id="3.40.190.10">
    <property type="entry name" value="Periplasmic binding protein-like II"/>
    <property type="match status" value="1"/>
</dbReference>
<dbReference type="EMBL" id="QRHL01000050">
    <property type="protein sequence ID" value="RHF69558.1"/>
    <property type="molecule type" value="Genomic_DNA"/>
</dbReference>
<proteinExistence type="inferred from homology"/>
<dbReference type="PANTHER" id="PTHR42928">
    <property type="entry name" value="TRICARBOXYLATE-BINDING PROTEIN"/>
    <property type="match status" value="1"/>
</dbReference>
<dbReference type="GeneID" id="62762420"/>
<evidence type="ECO:0000256" key="1">
    <source>
        <dbReference type="ARBA" id="ARBA00006987"/>
    </source>
</evidence>
<dbReference type="InterPro" id="IPR042100">
    <property type="entry name" value="Bug_dom1"/>
</dbReference>
<dbReference type="RefSeq" id="WP_050795449.1">
    <property type="nucleotide sequence ID" value="NZ_CABMMQ010000009.1"/>
</dbReference>
<dbReference type="InterPro" id="IPR005064">
    <property type="entry name" value="BUG"/>
</dbReference>
<name>A0A414PLZ3_FUSMR</name>
<accession>A0A414PLZ3</accession>
<reference evidence="2 3" key="1">
    <citation type="submission" date="2018-08" db="EMBL/GenBank/DDBJ databases">
        <title>A genome reference for cultivated species of the human gut microbiota.</title>
        <authorList>
            <person name="Zou Y."/>
            <person name="Xue W."/>
            <person name="Luo G."/>
        </authorList>
    </citation>
    <scope>NUCLEOTIDE SEQUENCE [LARGE SCALE GENOMIC DNA]</scope>
    <source>
        <strain evidence="2 3">AM25-1</strain>
    </source>
</reference>
<dbReference type="Pfam" id="PF03401">
    <property type="entry name" value="TctC"/>
    <property type="match status" value="1"/>
</dbReference>
<comment type="similarity">
    <text evidence="1">Belongs to the UPF0065 (bug) family.</text>
</comment>
<comment type="caution">
    <text evidence="2">The sequence shown here is derived from an EMBL/GenBank/DDBJ whole genome shotgun (WGS) entry which is preliminary data.</text>
</comment>
<dbReference type="Gene3D" id="3.40.190.150">
    <property type="entry name" value="Bordetella uptake gene, domain 1"/>
    <property type="match status" value="1"/>
</dbReference>
<dbReference type="Proteomes" id="UP000284676">
    <property type="component" value="Unassembled WGS sequence"/>
</dbReference>
<evidence type="ECO:0000313" key="2">
    <source>
        <dbReference type="EMBL" id="RHF69558.1"/>
    </source>
</evidence>
<dbReference type="AlphaFoldDB" id="A0A414PLZ3"/>
<organism evidence="2 3">
    <name type="scientific">Fusobacterium mortiferum</name>
    <dbReference type="NCBI Taxonomy" id="850"/>
    <lineage>
        <taxon>Bacteria</taxon>
        <taxon>Fusobacteriati</taxon>
        <taxon>Fusobacteriota</taxon>
        <taxon>Fusobacteriia</taxon>
        <taxon>Fusobacteriales</taxon>
        <taxon>Fusobacteriaceae</taxon>
        <taxon>Fusobacterium</taxon>
    </lineage>
</organism>
<sequence>MEIIANYIYDSGVLIVNLNSKWKNLEEFILEAKKNPRKITLGNNGIGMSNHLGGIMLENEAGIEFIHTPFSSSSDILEALEKGYIDAAIVKISEVGDVNRKFQILASFTEERLERIGDIPTLKEKGYDVIFGSTRAFVVPKGTPRQILEKLREILKKGIRSYENIENFKKIGLNIKYIEADEMKSCIEEEEKN</sequence>
<dbReference type="SUPFAM" id="SSF53850">
    <property type="entry name" value="Periplasmic binding protein-like II"/>
    <property type="match status" value="1"/>
</dbReference>